<dbReference type="AlphaFoldDB" id="A0A0R2FZA8"/>
<dbReference type="Proteomes" id="UP000051645">
    <property type="component" value="Unassembled WGS sequence"/>
</dbReference>
<evidence type="ECO:0000313" key="2">
    <source>
        <dbReference type="EMBL" id="KRN33849.1"/>
    </source>
</evidence>
<dbReference type="EMBL" id="JQAT01000001">
    <property type="protein sequence ID" value="KRN29621.1"/>
    <property type="molecule type" value="Genomic_DNA"/>
</dbReference>
<sequence>MTTWIYVVYYQTNTTMTVLRAFNSEQRAKDFVAVLTTTPYPEYPLADGGYSYQRIPLY</sequence>
<evidence type="ECO:0000313" key="1">
    <source>
        <dbReference type="EMBL" id="KRN29621.1"/>
    </source>
</evidence>
<organism evidence="2 3">
    <name type="scientific">Lactobacillus selangorensis</name>
    <dbReference type="NCBI Taxonomy" id="81857"/>
    <lineage>
        <taxon>Bacteria</taxon>
        <taxon>Bacillati</taxon>
        <taxon>Bacillota</taxon>
        <taxon>Bacilli</taxon>
        <taxon>Lactobacillales</taxon>
        <taxon>Lactobacillaceae</taxon>
        <taxon>Lactobacillus</taxon>
    </lineage>
</organism>
<dbReference type="Proteomes" id="UP000051751">
    <property type="component" value="Unassembled WGS sequence"/>
</dbReference>
<keyword evidence="3" id="KW-1185">Reference proteome</keyword>
<reference evidence="3 4" key="1">
    <citation type="journal article" date="2015" name="Genome Announc.">
        <title>Expanding the biotechnology potential of lactobacilli through comparative genomics of 213 strains and associated genera.</title>
        <authorList>
            <person name="Sun Z."/>
            <person name="Harris H.M."/>
            <person name="McCann A."/>
            <person name="Guo C."/>
            <person name="Argimon S."/>
            <person name="Zhang W."/>
            <person name="Yang X."/>
            <person name="Jeffery I.B."/>
            <person name="Cooney J.C."/>
            <person name="Kagawa T.F."/>
            <person name="Liu W."/>
            <person name="Song Y."/>
            <person name="Salvetti E."/>
            <person name="Wrobel A."/>
            <person name="Rasinkangas P."/>
            <person name="Parkhill J."/>
            <person name="Rea M.C."/>
            <person name="O'Sullivan O."/>
            <person name="Ritari J."/>
            <person name="Douillard F.P."/>
            <person name="Paul Ross R."/>
            <person name="Yang R."/>
            <person name="Briner A.E."/>
            <person name="Felis G.E."/>
            <person name="de Vos W.M."/>
            <person name="Barrangou R."/>
            <person name="Klaenhammer T.R."/>
            <person name="Caufield P.W."/>
            <person name="Cui Y."/>
            <person name="Zhang H."/>
            <person name="O'Toole P.W."/>
        </authorList>
    </citation>
    <scope>NUCLEOTIDE SEQUENCE [LARGE SCALE GENOMIC DNA]</scope>
    <source>
        <strain evidence="1 4">ATCC BAA-66</strain>
        <strain evidence="2 3">DSM 13344</strain>
    </source>
</reference>
<dbReference type="STRING" id="81857.IV38_GL000508"/>
<accession>A0A0R2FZA8</accession>
<protein>
    <submittedName>
        <fullName evidence="2">Uncharacterized protein</fullName>
    </submittedName>
</protein>
<dbReference type="EMBL" id="JQAZ01000001">
    <property type="protein sequence ID" value="KRN33849.1"/>
    <property type="molecule type" value="Genomic_DNA"/>
</dbReference>
<name>A0A0R2FZA8_9LACO</name>
<dbReference type="RefSeq" id="WP_164478924.1">
    <property type="nucleotide sequence ID" value="NZ_JQAT01000001.1"/>
</dbReference>
<evidence type="ECO:0000313" key="4">
    <source>
        <dbReference type="Proteomes" id="UP000051751"/>
    </source>
</evidence>
<gene>
    <name evidence="1" type="ORF">IV38_GL000508</name>
    <name evidence="2" type="ORF">IV40_GL000160</name>
</gene>
<evidence type="ECO:0000313" key="3">
    <source>
        <dbReference type="Proteomes" id="UP000051645"/>
    </source>
</evidence>
<dbReference type="PATRIC" id="fig|81857.3.peg.512"/>
<proteinExistence type="predicted"/>
<comment type="caution">
    <text evidence="2">The sequence shown here is derived from an EMBL/GenBank/DDBJ whole genome shotgun (WGS) entry which is preliminary data.</text>
</comment>